<reference evidence="8" key="2">
    <citation type="submission" date="2021-02" db="EMBL/GenBank/DDBJ databases">
        <authorList>
            <person name="Merkel A.Y."/>
        </authorList>
    </citation>
    <scope>NUCLEOTIDE SEQUENCE</scope>
    <source>
        <strain evidence="8">T05b</strain>
    </source>
</reference>
<keyword evidence="1" id="KW-0805">Transcription regulation</keyword>
<proteinExistence type="predicted"/>
<dbReference type="PANTHER" id="PTHR48111:SF67">
    <property type="entry name" value="TRANSCRIPTIONAL REGULATORY PROTEIN TCTD"/>
    <property type="match status" value="1"/>
</dbReference>
<evidence type="ECO:0000256" key="5">
    <source>
        <dbReference type="PROSITE-ProRule" id="PRU01091"/>
    </source>
</evidence>
<dbReference type="Proteomes" id="UP000703590">
    <property type="component" value="Unassembled WGS sequence"/>
</dbReference>
<protein>
    <submittedName>
        <fullName evidence="8">DNA-binding response regulator</fullName>
    </submittedName>
</protein>
<evidence type="ECO:0000256" key="1">
    <source>
        <dbReference type="ARBA" id="ARBA00023015"/>
    </source>
</evidence>
<accession>A0ABS2WP59</accession>
<feature type="DNA-binding region" description="OmpR/PhoB-type" evidence="5">
    <location>
        <begin position="131"/>
        <end position="223"/>
    </location>
</feature>
<dbReference type="Gene3D" id="1.10.10.10">
    <property type="entry name" value="Winged helix-like DNA-binding domain superfamily/Winged helix DNA-binding domain"/>
    <property type="match status" value="1"/>
</dbReference>
<sequence length="223" mass="25041">MDTLLRAKHTPILVVEDESIVAMDILLTLESAGFSQCTSAKNPKEAYHYAKKQPPTVLICDINLGEEENGIDVAKTLHTHFGCAVVFLTAYNDTKTLEEVARIPFAQYLCKPYAPIALLSMVKLALLRHTQTVLHFGEHTYNPFTQTLSYCEKPLALTHNETLLFHLLALKEGAVLSEAELDNTLWPFKAVSQTTKRTLIHRLRQKIAPLKIVKVSNLGYRLT</sequence>
<keyword evidence="2 5" id="KW-0238">DNA-binding</keyword>
<dbReference type="InterPro" id="IPR011006">
    <property type="entry name" value="CheY-like_superfamily"/>
</dbReference>
<gene>
    <name evidence="8" type="ORF">JWV37_00690</name>
</gene>
<dbReference type="PROSITE" id="PS51755">
    <property type="entry name" value="OMPR_PHOB"/>
    <property type="match status" value="1"/>
</dbReference>
<evidence type="ECO:0000313" key="8">
    <source>
        <dbReference type="EMBL" id="MBN2963285.1"/>
    </source>
</evidence>
<dbReference type="InterPro" id="IPR039420">
    <property type="entry name" value="WalR-like"/>
</dbReference>
<keyword evidence="3" id="KW-0804">Transcription</keyword>
<evidence type="ECO:0000259" key="7">
    <source>
        <dbReference type="PROSITE" id="PS51755"/>
    </source>
</evidence>
<dbReference type="PANTHER" id="PTHR48111">
    <property type="entry name" value="REGULATOR OF RPOS"/>
    <property type="match status" value="1"/>
</dbReference>
<feature type="domain" description="Response regulatory" evidence="6">
    <location>
        <begin position="11"/>
        <end position="126"/>
    </location>
</feature>
<dbReference type="SUPFAM" id="SSF46894">
    <property type="entry name" value="C-terminal effector domain of the bipartite response regulators"/>
    <property type="match status" value="1"/>
</dbReference>
<dbReference type="Pfam" id="PF00072">
    <property type="entry name" value="Response_reg"/>
    <property type="match status" value="1"/>
</dbReference>
<keyword evidence="4" id="KW-0597">Phosphoprotein</keyword>
<name>A0ABS2WP59_9BACT</name>
<dbReference type="SUPFAM" id="SSF52172">
    <property type="entry name" value="CheY-like"/>
    <property type="match status" value="1"/>
</dbReference>
<evidence type="ECO:0000256" key="4">
    <source>
        <dbReference type="PROSITE-ProRule" id="PRU00169"/>
    </source>
</evidence>
<dbReference type="InterPro" id="IPR016032">
    <property type="entry name" value="Sig_transdc_resp-reg_C-effctor"/>
</dbReference>
<evidence type="ECO:0000256" key="3">
    <source>
        <dbReference type="ARBA" id="ARBA00023163"/>
    </source>
</evidence>
<dbReference type="CDD" id="cd00383">
    <property type="entry name" value="trans_reg_C"/>
    <property type="match status" value="1"/>
</dbReference>
<dbReference type="InterPro" id="IPR001789">
    <property type="entry name" value="Sig_transdc_resp-reg_receiver"/>
</dbReference>
<dbReference type="PROSITE" id="PS50110">
    <property type="entry name" value="RESPONSE_REGULATORY"/>
    <property type="match status" value="1"/>
</dbReference>
<feature type="domain" description="OmpR/PhoB-type" evidence="7">
    <location>
        <begin position="131"/>
        <end position="223"/>
    </location>
</feature>
<evidence type="ECO:0000313" key="9">
    <source>
        <dbReference type="Proteomes" id="UP000703590"/>
    </source>
</evidence>
<organism evidence="8 9">
    <name type="scientific">Sulfurospirillum tamanense</name>
    <dbReference type="NCBI Taxonomy" id="2813362"/>
    <lineage>
        <taxon>Bacteria</taxon>
        <taxon>Pseudomonadati</taxon>
        <taxon>Campylobacterota</taxon>
        <taxon>Epsilonproteobacteria</taxon>
        <taxon>Campylobacterales</taxon>
        <taxon>Sulfurospirillaceae</taxon>
        <taxon>Sulfurospirillum</taxon>
    </lineage>
</organism>
<dbReference type="Pfam" id="PF00486">
    <property type="entry name" value="Trans_reg_C"/>
    <property type="match status" value="1"/>
</dbReference>
<evidence type="ECO:0000259" key="6">
    <source>
        <dbReference type="PROSITE" id="PS50110"/>
    </source>
</evidence>
<dbReference type="GO" id="GO:0003677">
    <property type="term" value="F:DNA binding"/>
    <property type="evidence" value="ECO:0007669"/>
    <property type="project" value="UniProtKB-KW"/>
</dbReference>
<reference evidence="8" key="1">
    <citation type="submission" date="2021-02" db="EMBL/GenBank/DDBJ databases">
        <title>Sulfurospirillum tamanensis sp. nov.</title>
        <authorList>
            <person name="Frolova A."/>
            <person name="Merkel A."/>
            <person name="Slobodkin A."/>
        </authorList>
    </citation>
    <scope>NUCLEOTIDE SEQUENCE</scope>
    <source>
        <strain evidence="8">T05b</strain>
    </source>
</reference>
<dbReference type="InterPro" id="IPR001867">
    <property type="entry name" value="OmpR/PhoB-type_DNA-bd"/>
</dbReference>
<comment type="caution">
    <text evidence="8">The sequence shown here is derived from an EMBL/GenBank/DDBJ whole genome shotgun (WGS) entry which is preliminary data.</text>
</comment>
<dbReference type="InterPro" id="IPR036388">
    <property type="entry name" value="WH-like_DNA-bd_sf"/>
</dbReference>
<dbReference type="EMBL" id="JAFHKK010000001">
    <property type="protein sequence ID" value="MBN2963285.1"/>
    <property type="molecule type" value="Genomic_DNA"/>
</dbReference>
<keyword evidence="9" id="KW-1185">Reference proteome</keyword>
<evidence type="ECO:0000256" key="2">
    <source>
        <dbReference type="ARBA" id="ARBA00023125"/>
    </source>
</evidence>
<dbReference type="Gene3D" id="3.40.50.2300">
    <property type="match status" value="1"/>
</dbReference>
<dbReference type="SMART" id="SM00448">
    <property type="entry name" value="REC"/>
    <property type="match status" value="1"/>
</dbReference>
<dbReference type="RefSeq" id="WP_205457718.1">
    <property type="nucleotide sequence ID" value="NZ_JAFHKK010000001.1"/>
</dbReference>
<dbReference type="SMART" id="SM00862">
    <property type="entry name" value="Trans_reg_C"/>
    <property type="match status" value="1"/>
</dbReference>
<feature type="modified residue" description="4-aspartylphosphate" evidence="4">
    <location>
        <position position="61"/>
    </location>
</feature>